<accession>A0A9C6XW04</accession>
<dbReference type="OrthoDB" id="7370164at2759"/>
<dbReference type="AlphaFoldDB" id="A0A9C6XW04"/>
<organism evidence="2 3">
    <name type="scientific">Frankliniella occidentalis</name>
    <name type="common">Western flower thrips</name>
    <name type="synonym">Euthrips occidentalis</name>
    <dbReference type="NCBI Taxonomy" id="133901"/>
    <lineage>
        <taxon>Eukaryota</taxon>
        <taxon>Metazoa</taxon>
        <taxon>Ecdysozoa</taxon>
        <taxon>Arthropoda</taxon>
        <taxon>Hexapoda</taxon>
        <taxon>Insecta</taxon>
        <taxon>Pterygota</taxon>
        <taxon>Neoptera</taxon>
        <taxon>Paraneoptera</taxon>
        <taxon>Thysanoptera</taxon>
        <taxon>Terebrantia</taxon>
        <taxon>Thripoidea</taxon>
        <taxon>Thripidae</taxon>
        <taxon>Frankliniella</taxon>
    </lineage>
</organism>
<feature type="region of interest" description="Disordered" evidence="1">
    <location>
        <begin position="1"/>
        <end position="64"/>
    </location>
</feature>
<name>A0A9C6XW04_FRAOC</name>
<dbReference type="KEGG" id="foc:127752094"/>
<evidence type="ECO:0000256" key="1">
    <source>
        <dbReference type="SAM" id="MobiDB-lite"/>
    </source>
</evidence>
<feature type="non-terminal residue" evidence="3">
    <location>
        <position position="1"/>
    </location>
</feature>
<reference evidence="3" key="1">
    <citation type="submission" date="2025-08" db="UniProtKB">
        <authorList>
            <consortium name="RefSeq"/>
        </authorList>
    </citation>
    <scope>IDENTIFICATION</scope>
    <source>
        <tissue evidence="3">Whole organism</tissue>
    </source>
</reference>
<dbReference type="RefSeq" id="XP_052132626.1">
    <property type="nucleotide sequence ID" value="XM_052276666.1"/>
</dbReference>
<gene>
    <name evidence="3" type="primary">LOC127752094</name>
</gene>
<keyword evidence="2" id="KW-1185">Reference proteome</keyword>
<evidence type="ECO:0000313" key="3">
    <source>
        <dbReference type="RefSeq" id="XP_052132626.1"/>
    </source>
</evidence>
<dbReference type="Proteomes" id="UP000504606">
    <property type="component" value="Unplaced"/>
</dbReference>
<protein>
    <submittedName>
        <fullName evidence="3">POU domain, class 4, transcription factor 2-like</fullName>
    </submittedName>
</protein>
<feature type="region of interest" description="Disordered" evidence="1">
    <location>
        <begin position="174"/>
        <end position="211"/>
    </location>
</feature>
<proteinExistence type="predicted"/>
<feature type="compositionally biased region" description="Low complexity" evidence="1">
    <location>
        <begin position="8"/>
        <end position="41"/>
    </location>
</feature>
<feature type="compositionally biased region" description="Low complexity" evidence="1">
    <location>
        <begin position="179"/>
        <end position="191"/>
    </location>
</feature>
<dbReference type="GeneID" id="127752094"/>
<sequence length="211" mass="21785">GSGGPEQGASAGASTPGAGASNGGAATPSSASTTPNNSNNADLSVIVTPGSLPGVPVSQGDEHHHHQQFNIFPAFFSKQLNFNHHQSTAVANTTKLMDDLRPNLSLLGVAGLVDDHHLHHHHHHHTGASMSPGHDRLSSDRIASLQEKIRKCGGGGGGGVGGEDFASLYQQPLQQHMESTPAHTPTHTPSPVVNRGIQDHTGESAAHSPCH</sequence>
<evidence type="ECO:0000313" key="2">
    <source>
        <dbReference type="Proteomes" id="UP000504606"/>
    </source>
</evidence>